<dbReference type="AlphaFoldDB" id="A0AAV4RBX6"/>
<dbReference type="EMBL" id="BPLQ01005924">
    <property type="protein sequence ID" value="GIY18524.1"/>
    <property type="molecule type" value="Genomic_DNA"/>
</dbReference>
<organism evidence="1 2">
    <name type="scientific">Caerostris darwini</name>
    <dbReference type="NCBI Taxonomy" id="1538125"/>
    <lineage>
        <taxon>Eukaryota</taxon>
        <taxon>Metazoa</taxon>
        <taxon>Ecdysozoa</taxon>
        <taxon>Arthropoda</taxon>
        <taxon>Chelicerata</taxon>
        <taxon>Arachnida</taxon>
        <taxon>Araneae</taxon>
        <taxon>Araneomorphae</taxon>
        <taxon>Entelegynae</taxon>
        <taxon>Araneoidea</taxon>
        <taxon>Araneidae</taxon>
        <taxon>Caerostris</taxon>
    </lineage>
</organism>
<comment type="caution">
    <text evidence="1">The sequence shown here is derived from an EMBL/GenBank/DDBJ whole genome shotgun (WGS) entry which is preliminary data.</text>
</comment>
<accession>A0AAV4RBX6</accession>
<name>A0AAV4RBX6_9ARAC</name>
<keyword evidence="2" id="KW-1185">Reference proteome</keyword>
<gene>
    <name evidence="1" type="ORF">CDAR_527671</name>
</gene>
<evidence type="ECO:0000313" key="2">
    <source>
        <dbReference type="Proteomes" id="UP001054837"/>
    </source>
</evidence>
<dbReference type="Proteomes" id="UP001054837">
    <property type="component" value="Unassembled WGS sequence"/>
</dbReference>
<protein>
    <submittedName>
        <fullName evidence="1">Uncharacterized protein</fullName>
    </submittedName>
</protein>
<proteinExistence type="predicted"/>
<reference evidence="1 2" key="1">
    <citation type="submission" date="2021-06" db="EMBL/GenBank/DDBJ databases">
        <title>Caerostris darwini draft genome.</title>
        <authorList>
            <person name="Kono N."/>
            <person name="Arakawa K."/>
        </authorList>
    </citation>
    <scope>NUCLEOTIDE SEQUENCE [LARGE SCALE GENOMIC DNA]</scope>
</reference>
<evidence type="ECO:0000313" key="1">
    <source>
        <dbReference type="EMBL" id="GIY18524.1"/>
    </source>
</evidence>
<sequence length="189" mass="21863">MAFLSSNKLSYHSFFFFCCCLRRTVDSCSSRRLLIFLLLPTFSPEWGRLDIALKKRSGHQICFIGLRASSGQQICFIGFKSSLCHQMFFKILDHHQVHRFVLLFSQTKKNQEEPGVEHYFSNDFEIHCYSSEDTKLPFPTEIERTFLDLAPGLPCCIVKFPFSSLVRGNGRALNQAVGRDEFIFRSWAV</sequence>